<keyword evidence="4" id="KW-0028">Amino-acid biosynthesis</keyword>
<evidence type="ECO:0000256" key="2">
    <source>
        <dbReference type="ARBA" id="ARBA00022679"/>
    </source>
</evidence>
<protein>
    <recommendedName>
        <fullName evidence="4">Acetylornithine aminotransferase</fullName>
        <shortName evidence="4">ACOAT</shortName>
        <ecNumber evidence="4">2.6.1.11</ecNumber>
    </recommendedName>
</protein>
<evidence type="ECO:0000313" key="5">
    <source>
        <dbReference type="EMBL" id="MBB3891211.1"/>
    </source>
</evidence>
<dbReference type="AlphaFoldDB" id="A0A840A0Y1"/>
<dbReference type="NCBIfam" id="TIGR00707">
    <property type="entry name" value="argD"/>
    <property type="match status" value="1"/>
</dbReference>
<dbReference type="Gene3D" id="3.40.640.10">
    <property type="entry name" value="Type I PLP-dependent aspartate aminotransferase-like (Major domain)"/>
    <property type="match status" value="1"/>
</dbReference>
<dbReference type="HAMAP" id="MF_01107">
    <property type="entry name" value="ArgD_aminotrans_3"/>
    <property type="match status" value="1"/>
</dbReference>
<dbReference type="InterPro" id="IPR015424">
    <property type="entry name" value="PyrdxlP-dep_Trfase"/>
</dbReference>
<dbReference type="InterPro" id="IPR004636">
    <property type="entry name" value="AcOrn/SuccOrn_fam"/>
</dbReference>
<dbReference type="GO" id="GO:0006526">
    <property type="term" value="P:L-arginine biosynthetic process"/>
    <property type="evidence" value="ECO:0007669"/>
    <property type="project" value="UniProtKB-UniRule"/>
</dbReference>
<dbReference type="GO" id="GO:0003992">
    <property type="term" value="F:N2-acetyl-L-ornithine:2-oxoglutarate 5-aminotransferase activity"/>
    <property type="evidence" value="ECO:0007669"/>
    <property type="project" value="UniProtKB-UniRule"/>
</dbReference>
<dbReference type="InterPro" id="IPR015421">
    <property type="entry name" value="PyrdxlP-dep_Trfase_major"/>
</dbReference>
<dbReference type="FunFam" id="3.40.640.10:FF:000004">
    <property type="entry name" value="Acetylornithine aminotransferase"/>
    <property type="match status" value="1"/>
</dbReference>
<dbReference type="EC" id="2.6.1.11" evidence="4"/>
<comment type="subcellular location">
    <subcellularLocation>
        <location evidence="4">Cytoplasm</location>
    </subcellularLocation>
</comment>
<keyword evidence="4" id="KW-0963">Cytoplasm</keyword>
<dbReference type="Gene3D" id="3.90.1150.10">
    <property type="entry name" value="Aspartate Aminotransferase, domain 1"/>
    <property type="match status" value="1"/>
</dbReference>
<dbReference type="InterPro" id="IPR005814">
    <property type="entry name" value="Aminotrans_3"/>
</dbReference>
<feature type="binding site" evidence="4">
    <location>
        <position position="285"/>
    </location>
    <ligand>
        <name>pyridoxal 5'-phosphate</name>
        <dbReference type="ChEBI" id="CHEBI:597326"/>
    </ligand>
</feature>
<comment type="cofactor">
    <cofactor evidence="4">
        <name>pyridoxal 5'-phosphate</name>
        <dbReference type="ChEBI" id="CHEBI:597326"/>
    </cofactor>
    <text evidence="4">Binds 1 pyridoxal phosphate per subunit.</text>
</comment>
<evidence type="ECO:0000256" key="3">
    <source>
        <dbReference type="ARBA" id="ARBA00022898"/>
    </source>
</evidence>
<feature type="modified residue" description="N6-(pyridoxal phosphate)lysine" evidence="4">
    <location>
        <position position="256"/>
    </location>
</feature>
<dbReference type="Pfam" id="PF00202">
    <property type="entry name" value="Aminotran_3"/>
    <property type="match status" value="1"/>
</dbReference>
<dbReference type="EMBL" id="JACIDK010000002">
    <property type="protein sequence ID" value="MBB3891211.1"/>
    <property type="molecule type" value="Genomic_DNA"/>
</dbReference>
<keyword evidence="2 4" id="KW-0808">Transferase</keyword>
<feature type="binding site" evidence="4">
    <location>
        <begin position="226"/>
        <end position="229"/>
    </location>
    <ligand>
        <name>pyridoxal 5'-phosphate</name>
        <dbReference type="ChEBI" id="CHEBI:597326"/>
    </ligand>
</feature>
<dbReference type="PROSITE" id="PS00600">
    <property type="entry name" value="AA_TRANSFER_CLASS_3"/>
    <property type="match status" value="1"/>
</dbReference>
<feature type="binding site" evidence="4">
    <location>
        <begin position="108"/>
        <end position="109"/>
    </location>
    <ligand>
        <name>pyridoxal 5'-phosphate</name>
        <dbReference type="ChEBI" id="CHEBI:597326"/>
    </ligand>
</feature>
<dbReference type="NCBIfam" id="NF002325">
    <property type="entry name" value="PRK01278.1"/>
    <property type="match status" value="1"/>
</dbReference>
<dbReference type="PANTHER" id="PTHR11986">
    <property type="entry name" value="AMINOTRANSFERASE CLASS III"/>
    <property type="match status" value="1"/>
</dbReference>
<dbReference type="CDD" id="cd00610">
    <property type="entry name" value="OAT_like"/>
    <property type="match status" value="1"/>
</dbReference>
<comment type="similarity">
    <text evidence="4">Belongs to the class-III pyridoxal-phosphate-dependent aminotransferase family. ArgD subfamily.</text>
</comment>
<feature type="binding site" evidence="4">
    <location>
        <position position="144"/>
    </location>
    <ligand>
        <name>N(2)-acetyl-L-ornithine</name>
        <dbReference type="ChEBI" id="CHEBI:57805"/>
    </ligand>
</feature>
<accession>A0A840A0Y1</accession>
<gene>
    <name evidence="4" type="primary">argD</name>
    <name evidence="5" type="ORF">GGQ61_001928</name>
</gene>
<comment type="caution">
    <text evidence="5">The sequence shown here is derived from an EMBL/GenBank/DDBJ whole genome shotgun (WGS) entry which is preliminary data.</text>
</comment>
<dbReference type="GO" id="GO:0042802">
    <property type="term" value="F:identical protein binding"/>
    <property type="evidence" value="ECO:0007669"/>
    <property type="project" value="TreeGrafter"/>
</dbReference>
<sequence length="409" mass="43381">MTEKTAQQAATVPSDHIMGVYNRAPLAFERGEGARLFTTDGDAYLDCMAGIAVNALGHSNPKLVQAVKDQAEKLWHVSNVFKIPGQEKLAKVLTDATGLDEVFFTNSGAEAIECAIKTARKYHWAKGQPERIDIIGFDGSFHGRTLAAVNASGNAAYLEGFGPRMPGFVQLPFGDMDALKAAVGPTTAAIIVEPVQGEGGARALTEHQLQAMRQLCDETGTLLILDEIQCGLGRTGKLFAWEWAAGVKPDIVALAKALGGGFPVGACVTSAAAGAGMTVGSHGSTYGGNPLAMAVALASMEELSKPELMDHVRELAGYFTQQFNGLKDRYPDVVLDIRGKGLLIGLKLATNNREFMQHARDQHLLIAGGGDNCVRLLPPLTLTLEEAREAVEKLDRACEAARAKAKAAA</sequence>
<keyword evidence="1 4" id="KW-0032">Aminotransferase</keyword>
<evidence type="ECO:0000256" key="4">
    <source>
        <dbReference type="HAMAP-Rule" id="MF_01107"/>
    </source>
</evidence>
<feature type="binding site" evidence="4">
    <location>
        <position position="284"/>
    </location>
    <ligand>
        <name>N(2)-acetyl-L-ornithine</name>
        <dbReference type="ChEBI" id="CHEBI:57805"/>
    </ligand>
</feature>
<comment type="pathway">
    <text evidence="4">Amino-acid biosynthesis; L-arginine biosynthesis; N(2)-acetyl-L-ornithine from L-glutamate: step 4/4.</text>
</comment>
<dbReference type="InterPro" id="IPR049704">
    <property type="entry name" value="Aminotrans_3_PPA_site"/>
</dbReference>
<comment type="miscellaneous">
    <text evidence="4">May also have succinyldiaminopimelate aminotransferase activity, thus carrying out the corresponding step in lysine biosynthesis.</text>
</comment>
<keyword evidence="3 4" id="KW-0663">Pyridoxal phosphate</keyword>
<comment type="catalytic activity">
    <reaction evidence="4">
        <text>N(2)-acetyl-L-ornithine + 2-oxoglutarate = N-acetyl-L-glutamate 5-semialdehyde + L-glutamate</text>
        <dbReference type="Rhea" id="RHEA:18049"/>
        <dbReference type="ChEBI" id="CHEBI:16810"/>
        <dbReference type="ChEBI" id="CHEBI:29123"/>
        <dbReference type="ChEBI" id="CHEBI:29985"/>
        <dbReference type="ChEBI" id="CHEBI:57805"/>
        <dbReference type="EC" id="2.6.1.11"/>
    </reaction>
</comment>
<dbReference type="GO" id="GO:0030170">
    <property type="term" value="F:pyridoxal phosphate binding"/>
    <property type="evidence" value="ECO:0007669"/>
    <property type="project" value="InterPro"/>
</dbReference>
<dbReference type="PANTHER" id="PTHR11986:SF113">
    <property type="entry name" value="SUCCINYLORNITHINE TRANSAMINASE"/>
    <property type="match status" value="1"/>
</dbReference>
<dbReference type="GO" id="GO:0005737">
    <property type="term" value="C:cytoplasm"/>
    <property type="evidence" value="ECO:0007669"/>
    <property type="project" value="UniProtKB-SubCell"/>
</dbReference>
<dbReference type="Proteomes" id="UP000530564">
    <property type="component" value="Unassembled WGS sequence"/>
</dbReference>
<dbReference type="PIRSF" id="PIRSF000521">
    <property type="entry name" value="Transaminase_4ab_Lys_Orn"/>
    <property type="match status" value="1"/>
</dbReference>
<dbReference type="UniPathway" id="UPA00068">
    <property type="reaction ID" value="UER00109"/>
</dbReference>
<comment type="subunit">
    <text evidence="4">Homodimer.</text>
</comment>
<organism evidence="5 6">
    <name type="scientific">Phenylobacterium haematophilum</name>
    <dbReference type="NCBI Taxonomy" id="98513"/>
    <lineage>
        <taxon>Bacteria</taxon>
        <taxon>Pseudomonadati</taxon>
        <taxon>Pseudomonadota</taxon>
        <taxon>Alphaproteobacteria</taxon>
        <taxon>Caulobacterales</taxon>
        <taxon>Caulobacteraceae</taxon>
        <taxon>Phenylobacterium</taxon>
    </lineage>
</organism>
<keyword evidence="6" id="KW-1185">Reference proteome</keyword>
<evidence type="ECO:0000256" key="1">
    <source>
        <dbReference type="ARBA" id="ARBA00022576"/>
    </source>
</evidence>
<dbReference type="InterPro" id="IPR015422">
    <property type="entry name" value="PyrdxlP-dep_Trfase_small"/>
</dbReference>
<reference evidence="5 6" key="1">
    <citation type="submission" date="2020-08" db="EMBL/GenBank/DDBJ databases">
        <title>Genomic Encyclopedia of Type Strains, Phase IV (KMG-IV): sequencing the most valuable type-strain genomes for metagenomic binning, comparative biology and taxonomic classification.</title>
        <authorList>
            <person name="Goeker M."/>
        </authorList>
    </citation>
    <scope>NUCLEOTIDE SEQUENCE [LARGE SCALE GENOMIC DNA]</scope>
    <source>
        <strain evidence="5 6">DSM 21793</strain>
    </source>
</reference>
<evidence type="ECO:0000313" key="6">
    <source>
        <dbReference type="Proteomes" id="UP000530564"/>
    </source>
</evidence>
<name>A0A840A0Y1_9CAUL</name>
<proteinExistence type="inferred from homology"/>
<keyword evidence="4" id="KW-0055">Arginine biosynthesis</keyword>
<feature type="binding site" evidence="4">
    <location>
        <position position="141"/>
    </location>
    <ligand>
        <name>pyridoxal 5'-phosphate</name>
        <dbReference type="ChEBI" id="CHEBI:597326"/>
    </ligand>
</feature>
<dbReference type="InterPro" id="IPR050103">
    <property type="entry name" value="Class-III_PLP-dep_AT"/>
</dbReference>
<dbReference type="SUPFAM" id="SSF53383">
    <property type="entry name" value="PLP-dependent transferases"/>
    <property type="match status" value="1"/>
</dbReference>